<feature type="non-terminal residue" evidence="1">
    <location>
        <position position="1"/>
    </location>
</feature>
<dbReference type="Proteomes" id="UP000257109">
    <property type="component" value="Unassembled WGS sequence"/>
</dbReference>
<comment type="caution">
    <text evidence="1">The sequence shown here is derived from an EMBL/GenBank/DDBJ whole genome shotgun (WGS) entry which is preliminary data.</text>
</comment>
<sequence length="61" mass="6149">MVGSCIRVDSVMVNSSGGSNINQVRIHAKHADSGPKQLSIAGSKIPSTNIPTSATIGSTIG</sequence>
<dbReference type="AlphaFoldDB" id="A0A371EZS3"/>
<accession>A0A371EZS3</accession>
<gene>
    <name evidence="1" type="ORF">CR513_49138</name>
</gene>
<proteinExistence type="predicted"/>
<reference evidence="1" key="1">
    <citation type="submission" date="2018-05" db="EMBL/GenBank/DDBJ databases">
        <title>Draft genome of Mucuna pruriens seed.</title>
        <authorList>
            <person name="Nnadi N.E."/>
            <person name="Vos R."/>
            <person name="Hasami M.H."/>
            <person name="Devisetty U.K."/>
            <person name="Aguiy J.C."/>
        </authorList>
    </citation>
    <scope>NUCLEOTIDE SEQUENCE [LARGE SCALE GENOMIC DNA]</scope>
    <source>
        <strain evidence="1">JCA_2017</strain>
    </source>
</reference>
<evidence type="ECO:0000313" key="2">
    <source>
        <dbReference type="Proteomes" id="UP000257109"/>
    </source>
</evidence>
<name>A0A371EZS3_MUCPR</name>
<dbReference type="EMBL" id="QJKJ01011303">
    <property type="protein sequence ID" value="RDX71509.1"/>
    <property type="molecule type" value="Genomic_DNA"/>
</dbReference>
<protein>
    <submittedName>
        <fullName evidence="1">Uncharacterized protein</fullName>
    </submittedName>
</protein>
<organism evidence="1 2">
    <name type="scientific">Mucuna pruriens</name>
    <name type="common">Velvet bean</name>
    <name type="synonym">Dolichos pruriens</name>
    <dbReference type="NCBI Taxonomy" id="157652"/>
    <lineage>
        <taxon>Eukaryota</taxon>
        <taxon>Viridiplantae</taxon>
        <taxon>Streptophyta</taxon>
        <taxon>Embryophyta</taxon>
        <taxon>Tracheophyta</taxon>
        <taxon>Spermatophyta</taxon>
        <taxon>Magnoliopsida</taxon>
        <taxon>eudicotyledons</taxon>
        <taxon>Gunneridae</taxon>
        <taxon>Pentapetalae</taxon>
        <taxon>rosids</taxon>
        <taxon>fabids</taxon>
        <taxon>Fabales</taxon>
        <taxon>Fabaceae</taxon>
        <taxon>Papilionoideae</taxon>
        <taxon>50 kb inversion clade</taxon>
        <taxon>NPAAA clade</taxon>
        <taxon>indigoferoid/millettioid clade</taxon>
        <taxon>Phaseoleae</taxon>
        <taxon>Mucuna</taxon>
    </lineage>
</organism>
<keyword evidence="2" id="KW-1185">Reference proteome</keyword>
<evidence type="ECO:0000313" key="1">
    <source>
        <dbReference type="EMBL" id="RDX71509.1"/>
    </source>
</evidence>